<dbReference type="EMBL" id="DS016680">
    <property type="protein sequence ID" value="KOB87787.1"/>
    <property type="molecule type" value="Genomic_DNA"/>
</dbReference>
<sequence length="14" mass="1480">MVLKRGTSIFGLSA</sequence>
<reference evidence="2" key="2">
    <citation type="submission" date="2006-09" db="EMBL/GenBank/DDBJ databases">
        <title>The genome sequence of Plasmodium falciparum Dd2.</title>
        <authorList>
            <consortium name="The Broad Institute Genome Sequencing Platform"/>
            <person name="Birren B."/>
            <person name="Lander E."/>
            <person name="Galagan J."/>
            <person name="Nusbaum C."/>
            <person name="Devon K."/>
            <person name="Henn M."/>
            <person name="Jaffe D."/>
            <person name="Butler J."/>
            <person name="Alvarez P."/>
            <person name="Gnerre S."/>
            <person name="Grabherr M."/>
            <person name="Kleber M."/>
            <person name="Mauceli E."/>
            <person name="Brockman W."/>
            <person name="MacCallum I.A."/>
            <person name="Rounsley S."/>
            <person name="Young S."/>
            <person name="LaButti K."/>
            <person name="Pushparaj V."/>
            <person name="DeCaprio D."/>
            <person name="Crawford M."/>
            <person name="Koehrsen M."/>
            <person name="Engels R."/>
            <person name="Montgomery P."/>
            <person name="Pearson M."/>
            <person name="Howarth C."/>
            <person name="Larson L."/>
            <person name="Luoma S."/>
            <person name="White J."/>
            <person name="Kodira C."/>
            <person name="Zeng Q."/>
            <person name="O'Leary S."/>
            <person name="Yandava C."/>
            <person name="Alvarado L."/>
            <person name="Wirth D."/>
            <person name="Volkman S."/>
            <person name="Hartl D."/>
        </authorList>
    </citation>
    <scope>NUCLEOTIDE SEQUENCE [LARGE SCALE GENOMIC DNA]</scope>
</reference>
<dbReference type="Proteomes" id="UP000054282">
    <property type="component" value="Unassembled WGS sequence"/>
</dbReference>
<gene>
    <name evidence="1" type="ORF">PFDG_04045</name>
</gene>
<organism evidence="1 2">
    <name type="scientific">Plasmodium falciparum (isolate Dd2)</name>
    <dbReference type="NCBI Taxonomy" id="57267"/>
    <lineage>
        <taxon>Eukaryota</taxon>
        <taxon>Sar</taxon>
        <taxon>Alveolata</taxon>
        <taxon>Apicomplexa</taxon>
        <taxon>Aconoidasida</taxon>
        <taxon>Haemosporida</taxon>
        <taxon>Plasmodiidae</taxon>
        <taxon>Plasmodium</taxon>
        <taxon>Plasmodium (Laverania)</taxon>
    </lineage>
</organism>
<evidence type="ECO:0000313" key="2">
    <source>
        <dbReference type="Proteomes" id="UP000054282"/>
    </source>
</evidence>
<protein>
    <submittedName>
        <fullName evidence="1">Uncharacterized protein</fullName>
    </submittedName>
</protein>
<accession>A0A0L7M4L9</accession>
<evidence type="ECO:0000313" key="1">
    <source>
        <dbReference type="EMBL" id="KOB87787.1"/>
    </source>
</evidence>
<name>A0A0L7M4L9_PLAF4</name>
<proteinExistence type="predicted"/>
<reference evidence="2" key="1">
    <citation type="submission" date="2006-09" db="EMBL/GenBank/DDBJ databases">
        <title>Annotation of Plasmodium falciparum Dd2.</title>
        <authorList>
            <consortium name="The Broad Institute Genome Sequencing Platform"/>
            <person name="Volkman S.K."/>
            <person name="Neafsey D.E."/>
            <person name="Dash A.P."/>
            <person name="Chitnis C.E."/>
            <person name="Hartl D.L."/>
            <person name="Young S.K."/>
            <person name="Zeng Q."/>
            <person name="Koehrsen M."/>
            <person name="Alvarado L."/>
            <person name="Berlin A."/>
            <person name="Borenstein D."/>
            <person name="Chapman S.B."/>
            <person name="Chen Z."/>
            <person name="Engels R."/>
            <person name="Freedman E."/>
            <person name="Gellesch M."/>
            <person name="Goldberg J."/>
            <person name="Griggs A."/>
            <person name="Gujja S."/>
            <person name="Heilman E.R."/>
            <person name="Heiman D.I."/>
            <person name="Howarth C."/>
            <person name="Jen D."/>
            <person name="Larson L."/>
            <person name="Mehta T."/>
            <person name="Neiman D."/>
            <person name="Park D."/>
            <person name="Pearson M."/>
            <person name="Roberts A."/>
            <person name="Saif S."/>
            <person name="Shea T."/>
            <person name="Shenoy N."/>
            <person name="Sisk P."/>
            <person name="Stolte C."/>
            <person name="Sykes S."/>
            <person name="Walk T."/>
            <person name="White J."/>
            <person name="Yandava C."/>
            <person name="Haas B."/>
            <person name="Henn M.R."/>
            <person name="Nusbaum C."/>
            <person name="Birren B."/>
        </authorList>
    </citation>
    <scope>NUCLEOTIDE SEQUENCE [LARGE SCALE GENOMIC DNA]</scope>
</reference>
<dbReference type="KEGG" id="pfd:PFDG_04045"/>